<keyword evidence="5" id="KW-0539">Nucleus</keyword>
<evidence type="ECO:0000256" key="3">
    <source>
        <dbReference type="ARBA" id="ARBA00022771"/>
    </source>
</evidence>
<dbReference type="EMBL" id="ML213631">
    <property type="protein sequence ID" value="TFK34496.1"/>
    <property type="molecule type" value="Genomic_DNA"/>
</dbReference>
<dbReference type="InterPro" id="IPR012337">
    <property type="entry name" value="RNaseH-like_sf"/>
</dbReference>
<proteinExistence type="predicted"/>
<keyword evidence="4" id="KW-0862">Zinc</keyword>
<dbReference type="SUPFAM" id="SSF53098">
    <property type="entry name" value="Ribonuclease H-like"/>
    <property type="match status" value="1"/>
</dbReference>
<comment type="subcellular location">
    <subcellularLocation>
        <location evidence="1">Nucleus</location>
    </subcellularLocation>
</comment>
<keyword evidence="3" id="KW-0863">Zinc-finger</keyword>
<evidence type="ECO:0000313" key="7">
    <source>
        <dbReference type="Proteomes" id="UP000308652"/>
    </source>
</evidence>
<dbReference type="PANTHER" id="PTHR46481:SF10">
    <property type="entry name" value="ZINC FINGER BED DOMAIN-CONTAINING PROTEIN 39"/>
    <property type="match status" value="1"/>
</dbReference>
<evidence type="ECO:0000256" key="4">
    <source>
        <dbReference type="ARBA" id="ARBA00022833"/>
    </source>
</evidence>
<dbReference type="InterPro" id="IPR052035">
    <property type="entry name" value="ZnF_BED_domain_contain"/>
</dbReference>
<gene>
    <name evidence="6" type="ORF">BDQ12DRAFT_576125</name>
</gene>
<name>A0A5C3LR72_9AGAR</name>
<organism evidence="6 7">
    <name type="scientific">Crucibulum laeve</name>
    <dbReference type="NCBI Taxonomy" id="68775"/>
    <lineage>
        <taxon>Eukaryota</taxon>
        <taxon>Fungi</taxon>
        <taxon>Dikarya</taxon>
        <taxon>Basidiomycota</taxon>
        <taxon>Agaricomycotina</taxon>
        <taxon>Agaricomycetes</taxon>
        <taxon>Agaricomycetidae</taxon>
        <taxon>Agaricales</taxon>
        <taxon>Agaricineae</taxon>
        <taxon>Nidulariaceae</taxon>
        <taxon>Crucibulum</taxon>
    </lineage>
</organism>
<keyword evidence="7" id="KW-1185">Reference proteome</keyword>
<evidence type="ECO:0000256" key="5">
    <source>
        <dbReference type="ARBA" id="ARBA00023242"/>
    </source>
</evidence>
<evidence type="ECO:0000313" key="6">
    <source>
        <dbReference type="EMBL" id="TFK34496.1"/>
    </source>
</evidence>
<evidence type="ECO:0000256" key="2">
    <source>
        <dbReference type="ARBA" id="ARBA00022723"/>
    </source>
</evidence>
<dbReference type="GO" id="GO:0005634">
    <property type="term" value="C:nucleus"/>
    <property type="evidence" value="ECO:0007669"/>
    <property type="project" value="UniProtKB-SubCell"/>
</dbReference>
<evidence type="ECO:0000256" key="1">
    <source>
        <dbReference type="ARBA" id="ARBA00004123"/>
    </source>
</evidence>
<dbReference type="AlphaFoldDB" id="A0A5C3LR72"/>
<dbReference type="GO" id="GO:0008270">
    <property type="term" value="F:zinc ion binding"/>
    <property type="evidence" value="ECO:0007669"/>
    <property type="project" value="UniProtKB-KW"/>
</dbReference>
<accession>A0A5C3LR72</accession>
<dbReference type="PANTHER" id="PTHR46481">
    <property type="entry name" value="ZINC FINGER BED DOMAIN-CONTAINING PROTEIN 4"/>
    <property type="match status" value="1"/>
</dbReference>
<keyword evidence="2" id="KW-0479">Metal-binding</keyword>
<sequence>MDNATNCDKLAELLPNHLPIFSGKQGQLRCLAHVFNLIAKASFKQCEYNGVFISFFLKKPKPKKQVHINAKEEIILDPGDDADILGYEDGEDDTAIQEEVDASLEEDEGDEGQAIHNDKVAKTICEKAIQYMADKGVLMDSDEAKIALQIFPQASGLACHVHDSPTLKEQFDKLVSEDTELKNSQQTLSHQVTTRWNSDLDCLKSHLYFWDILEQLTAIPSLNLKAYSLSLDQWKMAEDVYEILLLFDELTHIFSAAKTPLIVNAIPVLEELHEGLISACDDNENNISTVVQIACQAGLLLIDKYLTFAHDCDIYIIAIVMCPDHKLKWFKDHGRTSRQIKDIEKMVVSKWKNNY</sequence>
<dbReference type="Proteomes" id="UP000308652">
    <property type="component" value="Unassembled WGS sequence"/>
</dbReference>
<dbReference type="OrthoDB" id="3050260at2759"/>
<reference evidence="6 7" key="1">
    <citation type="journal article" date="2019" name="Nat. Ecol. Evol.">
        <title>Megaphylogeny resolves global patterns of mushroom evolution.</title>
        <authorList>
            <person name="Varga T."/>
            <person name="Krizsan K."/>
            <person name="Foldi C."/>
            <person name="Dima B."/>
            <person name="Sanchez-Garcia M."/>
            <person name="Sanchez-Ramirez S."/>
            <person name="Szollosi G.J."/>
            <person name="Szarkandi J.G."/>
            <person name="Papp V."/>
            <person name="Albert L."/>
            <person name="Andreopoulos W."/>
            <person name="Angelini C."/>
            <person name="Antonin V."/>
            <person name="Barry K.W."/>
            <person name="Bougher N.L."/>
            <person name="Buchanan P."/>
            <person name="Buyck B."/>
            <person name="Bense V."/>
            <person name="Catcheside P."/>
            <person name="Chovatia M."/>
            <person name="Cooper J."/>
            <person name="Damon W."/>
            <person name="Desjardin D."/>
            <person name="Finy P."/>
            <person name="Geml J."/>
            <person name="Haridas S."/>
            <person name="Hughes K."/>
            <person name="Justo A."/>
            <person name="Karasinski D."/>
            <person name="Kautmanova I."/>
            <person name="Kiss B."/>
            <person name="Kocsube S."/>
            <person name="Kotiranta H."/>
            <person name="LaButti K.M."/>
            <person name="Lechner B.E."/>
            <person name="Liimatainen K."/>
            <person name="Lipzen A."/>
            <person name="Lukacs Z."/>
            <person name="Mihaltcheva S."/>
            <person name="Morgado L.N."/>
            <person name="Niskanen T."/>
            <person name="Noordeloos M.E."/>
            <person name="Ohm R.A."/>
            <person name="Ortiz-Santana B."/>
            <person name="Ovrebo C."/>
            <person name="Racz N."/>
            <person name="Riley R."/>
            <person name="Savchenko A."/>
            <person name="Shiryaev A."/>
            <person name="Soop K."/>
            <person name="Spirin V."/>
            <person name="Szebenyi C."/>
            <person name="Tomsovsky M."/>
            <person name="Tulloss R.E."/>
            <person name="Uehling J."/>
            <person name="Grigoriev I.V."/>
            <person name="Vagvolgyi C."/>
            <person name="Papp T."/>
            <person name="Martin F.M."/>
            <person name="Miettinen O."/>
            <person name="Hibbett D.S."/>
            <person name="Nagy L.G."/>
        </authorList>
    </citation>
    <scope>NUCLEOTIDE SEQUENCE [LARGE SCALE GENOMIC DNA]</scope>
    <source>
        <strain evidence="6 7">CBS 166.37</strain>
    </source>
</reference>
<feature type="non-terminal residue" evidence="6">
    <location>
        <position position="355"/>
    </location>
</feature>
<protein>
    <submittedName>
        <fullName evidence="6">Uncharacterized protein</fullName>
    </submittedName>
</protein>